<evidence type="ECO:0000313" key="2">
    <source>
        <dbReference type="Proteomes" id="UP000056453"/>
    </source>
</evidence>
<accession>A0AAW3MYX6</accession>
<reference evidence="1 2" key="1">
    <citation type="submission" date="2015-11" db="EMBL/GenBank/DDBJ databases">
        <title>Expanding the genomic diversity of Burkholderia species for the development of highly accurate diagnostics.</title>
        <authorList>
            <person name="Sahl J."/>
            <person name="Keim P."/>
            <person name="Wagner D."/>
        </authorList>
    </citation>
    <scope>NUCLEOTIDE SEQUENCE [LARGE SCALE GENOMIC DNA]</scope>
    <source>
        <strain evidence="1 2">MSMB1808WGS</strain>
    </source>
</reference>
<gene>
    <name evidence="1" type="ORF">WJ96_06285</name>
</gene>
<dbReference type="Proteomes" id="UP000056453">
    <property type="component" value="Unassembled WGS sequence"/>
</dbReference>
<evidence type="ECO:0000313" key="1">
    <source>
        <dbReference type="EMBL" id="KVP98177.1"/>
    </source>
</evidence>
<proteinExistence type="predicted"/>
<organism evidence="1 2">
    <name type="scientific">Burkholderia ubonensis</name>
    <dbReference type="NCBI Taxonomy" id="101571"/>
    <lineage>
        <taxon>Bacteria</taxon>
        <taxon>Pseudomonadati</taxon>
        <taxon>Pseudomonadota</taxon>
        <taxon>Betaproteobacteria</taxon>
        <taxon>Burkholderiales</taxon>
        <taxon>Burkholderiaceae</taxon>
        <taxon>Burkholderia</taxon>
        <taxon>Burkholderia cepacia complex</taxon>
    </lineage>
</organism>
<comment type="caution">
    <text evidence="1">The sequence shown here is derived from an EMBL/GenBank/DDBJ whole genome shotgun (WGS) entry which is preliminary data.</text>
</comment>
<name>A0AAW3MYX6_9BURK</name>
<keyword evidence="2" id="KW-1185">Reference proteome</keyword>
<protein>
    <submittedName>
        <fullName evidence="1">Uncharacterized protein</fullName>
    </submittedName>
</protein>
<sequence>MAKPAYEQNLISMVSSLIHLRTIGEELGKKEFVIPRLQSMMQGSLQAFSALNDAFDRTEDALQQEAQPYLQQWLTGLGFSIGAELRFEGRWGSNVARVRGRLARVRLHKNLLDSKRCIVLVLEEPEFSSSGAGAFVPYDAFSSGQLPPVLSGGRRVSIERQDVHVLLPIKKADIDEMAHGLYYFRVV</sequence>
<dbReference type="EMBL" id="LPBJ01000047">
    <property type="protein sequence ID" value="KVP98177.1"/>
    <property type="molecule type" value="Genomic_DNA"/>
</dbReference>
<dbReference type="AlphaFoldDB" id="A0AAW3MYX6"/>